<evidence type="ECO:0000313" key="2">
    <source>
        <dbReference type="EMBL" id="OOH72165.1"/>
    </source>
</evidence>
<proteinExistence type="predicted"/>
<dbReference type="RefSeq" id="WP_014961527.1">
    <property type="nucleotide sequence ID" value="NZ_MPOJ01000015.1"/>
</dbReference>
<dbReference type="EMBL" id="MPOJ01000015">
    <property type="protein sequence ID" value="OOH72165.1"/>
    <property type="molecule type" value="Genomic_DNA"/>
</dbReference>
<evidence type="ECO:0000313" key="4">
    <source>
        <dbReference type="Proteomes" id="UP000188586"/>
    </source>
</evidence>
<organism evidence="1 3">
    <name type="scientific">Leptospirillum ferriphilum</name>
    <dbReference type="NCBI Taxonomy" id="178606"/>
    <lineage>
        <taxon>Bacteria</taxon>
        <taxon>Pseudomonadati</taxon>
        <taxon>Nitrospirota</taxon>
        <taxon>Nitrospiria</taxon>
        <taxon>Nitrospirales</taxon>
        <taxon>Nitrospiraceae</taxon>
        <taxon>Leptospirillum</taxon>
    </lineage>
</organism>
<comment type="caution">
    <text evidence="1">The sequence shown here is derived from an EMBL/GenBank/DDBJ whole genome shotgun (WGS) entry which is preliminary data.</text>
</comment>
<dbReference type="PATRIC" id="fig|178606.4.peg.1875"/>
<dbReference type="Proteomes" id="UP000188586">
    <property type="component" value="Unassembled WGS sequence"/>
</dbReference>
<protein>
    <submittedName>
        <fullName evidence="1">Uncharacterized protein</fullName>
    </submittedName>
</protein>
<dbReference type="Proteomes" id="UP000029452">
    <property type="component" value="Unassembled WGS sequence"/>
</dbReference>
<sequence>MENPSLSANFSDVRYPFLKAMIGRSLFNLAPCQILAHTRLSKYLFYELIASPDSVRLFRTIPEAGEALDKALLWYFNYRDLFVTEGKVNSELEILSRERKTRLLGWKDWFSDRHVFLKGLKWQKII</sequence>
<gene>
    <name evidence="2" type="ORF">BOX24_07165</name>
    <name evidence="1" type="ORF">LptCag_0282</name>
</gene>
<accession>A0A094YJ61</accession>
<evidence type="ECO:0000313" key="3">
    <source>
        <dbReference type="Proteomes" id="UP000029452"/>
    </source>
</evidence>
<evidence type="ECO:0000313" key="1">
    <source>
        <dbReference type="EMBL" id="KGA93246.1"/>
    </source>
</evidence>
<reference evidence="1 3" key="1">
    <citation type="submission" date="2014-06" db="EMBL/GenBank/DDBJ databases">
        <title>Draft genome sequence of iron oxidizing acidophile Leptospirillum ferriphilum DSM14647.</title>
        <authorList>
            <person name="Cardenas J.P."/>
            <person name="Lazcano M."/>
            <person name="Ossandon F.J."/>
            <person name="Corbett M."/>
            <person name="Holmes D.S."/>
            <person name="Watkin E."/>
        </authorList>
    </citation>
    <scope>NUCLEOTIDE SEQUENCE [LARGE SCALE GENOMIC DNA]</scope>
    <source>
        <strain evidence="1 3">DSM 14647</strain>
    </source>
</reference>
<dbReference type="EMBL" id="JPGK01000007">
    <property type="protein sequence ID" value="KGA93246.1"/>
    <property type="molecule type" value="Genomic_DNA"/>
</dbReference>
<name>A0A094YJ61_9BACT</name>
<reference evidence="2 4" key="2">
    <citation type="submission" date="2016-11" db="EMBL/GenBank/DDBJ databases">
        <title>Comparative genomics of co-occurring bacteria in distinct bioleaching systems unravels niche-specific adaptation.</title>
        <authorList>
            <person name="Zhang X."/>
            <person name="Liu X."/>
            <person name="Yin H."/>
        </authorList>
    </citation>
    <scope>NUCLEOTIDE SEQUENCE [LARGE SCALE GENOMIC DNA]</scope>
    <source>
        <strain evidence="2 4">DX</strain>
    </source>
</reference>
<dbReference type="AlphaFoldDB" id="A0A094YJ61"/>